<dbReference type="Gene3D" id="1.10.230.10">
    <property type="entry name" value="Cytochrome P450-Terp, domain 2"/>
    <property type="match status" value="1"/>
</dbReference>
<dbReference type="GO" id="GO:0005975">
    <property type="term" value="P:carbohydrate metabolic process"/>
    <property type="evidence" value="ECO:0007669"/>
    <property type="project" value="TreeGrafter"/>
</dbReference>
<dbReference type="Proteomes" id="UP000095712">
    <property type="component" value="Unassembled WGS sequence"/>
</dbReference>
<dbReference type="InterPro" id="IPR024176">
    <property type="entry name" value="Citrate_synthase_bac-typ"/>
</dbReference>
<evidence type="ECO:0000256" key="5">
    <source>
        <dbReference type="PIRNR" id="PIRNR001369"/>
    </source>
</evidence>
<feature type="active site" evidence="6">
    <location>
        <position position="390"/>
    </location>
</feature>
<dbReference type="InterPro" id="IPR002020">
    <property type="entry name" value="Citrate_synthase"/>
</dbReference>
<dbReference type="Gene3D" id="1.10.580.10">
    <property type="entry name" value="Citrate Synthase, domain 1"/>
    <property type="match status" value="1"/>
</dbReference>
<evidence type="ECO:0000313" key="8">
    <source>
        <dbReference type="EMBL" id="CUP54199.1"/>
    </source>
</evidence>
<dbReference type="OrthoDB" id="9800864at2"/>
<dbReference type="SUPFAM" id="SSF48256">
    <property type="entry name" value="Citrate synthase"/>
    <property type="match status" value="1"/>
</dbReference>
<comment type="similarity">
    <text evidence="2 5">Belongs to the citrate synthase family.</text>
</comment>
<dbReference type="UniPathway" id="UPA00223"/>
<dbReference type="Proteomes" id="UP000095431">
    <property type="component" value="Unassembled WGS sequence"/>
</dbReference>
<protein>
    <recommendedName>
        <fullName evidence="5">Citrate synthase</fullName>
    </recommendedName>
</protein>
<dbReference type="GO" id="GO:0006099">
    <property type="term" value="P:tricarboxylic acid cycle"/>
    <property type="evidence" value="ECO:0007669"/>
    <property type="project" value="UniProtKB-UniPathway"/>
</dbReference>
<feature type="active site" evidence="6">
    <location>
        <position position="331"/>
    </location>
</feature>
<dbReference type="Pfam" id="PF00285">
    <property type="entry name" value="Citrate_synt"/>
    <property type="match status" value="1"/>
</dbReference>
<evidence type="ECO:0000256" key="6">
    <source>
        <dbReference type="PIRSR" id="PIRSR001369-1"/>
    </source>
</evidence>
<comment type="pathway">
    <text evidence="1">Carbohydrate metabolism; tricarboxylic acid cycle.</text>
</comment>
<evidence type="ECO:0000313" key="10">
    <source>
        <dbReference type="EMBL" id="MZS90808.1"/>
    </source>
</evidence>
<dbReference type="EMBL" id="CZAW01000018">
    <property type="protein sequence ID" value="CUP54199.1"/>
    <property type="molecule type" value="Genomic_DNA"/>
</dbReference>
<accession>A0A174CG17</accession>
<evidence type="ECO:0000313" key="11">
    <source>
        <dbReference type="EMBL" id="VUX65860.1"/>
    </source>
</evidence>
<name>A0A174CG17_9FIRM</name>
<evidence type="ECO:0000256" key="2">
    <source>
        <dbReference type="ARBA" id="ARBA00010566"/>
    </source>
</evidence>
<dbReference type="PANTHER" id="PTHR11739:SF4">
    <property type="entry name" value="CITRATE SYNTHASE, PEROXISOMAL"/>
    <property type="match status" value="1"/>
</dbReference>
<dbReference type="EMBL" id="CABHOF010000039">
    <property type="protein sequence ID" value="VUX65860.1"/>
    <property type="molecule type" value="Genomic_DNA"/>
</dbReference>
<comment type="catalytic activity">
    <reaction evidence="4">
        <text>oxaloacetate + acetyl-CoA + H2O = citrate + CoA + H(+)</text>
        <dbReference type="Rhea" id="RHEA:16845"/>
        <dbReference type="ChEBI" id="CHEBI:15377"/>
        <dbReference type="ChEBI" id="CHEBI:15378"/>
        <dbReference type="ChEBI" id="CHEBI:16452"/>
        <dbReference type="ChEBI" id="CHEBI:16947"/>
        <dbReference type="ChEBI" id="CHEBI:57287"/>
        <dbReference type="ChEBI" id="CHEBI:57288"/>
        <dbReference type="EC" id="2.3.3.16"/>
    </reaction>
</comment>
<dbReference type="GO" id="GO:0036440">
    <property type="term" value="F:citrate synthase activity"/>
    <property type="evidence" value="ECO:0007669"/>
    <property type="project" value="UniProtKB-EC"/>
</dbReference>
<dbReference type="GO" id="GO:0005829">
    <property type="term" value="C:cytosol"/>
    <property type="evidence" value="ECO:0007669"/>
    <property type="project" value="TreeGrafter"/>
</dbReference>
<gene>
    <name evidence="7" type="primary">prpC_1</name>
    <name evidence="8" type="synonym">prpC</name>
    <name evidence="11" type="ORF">BWLFYP14_02225</name>
    <name evidence="7" type="ORF">ERS852478_01904</name>
    <name evidence="8" type="ORF">ERS852523_01958</name>
    <name evidence="10" type="ORF">GT712_17525</name>
    <name evidence="9" type="ORF">GT728_10815</name>
</gene>
<evidence type="ECO:0000313" key="16">
    <source>
        <dbReference type="Proteomes" id="UP000477285"/>
    </source>
</evidence>
<dbReference type="CDD" id="cd06113">
    <property type="entry name" value="citrate_synt_like_1_2"/>
    <property type="match status" value="1"/>
</dbReference>
<organism evidence="7 12">
    <name type="scientific">Blautia wexlerae</name>
    <dbReference type="NCBI Taxonomy" id="418240"/>
    <lineage>
        <taxon>Bacteria</taxon>
        <taxon>Bacillati</taxon>
        <taxon>Bacillota</taxon>
        <taxon>Clostridia</taxon>
        <taxon>Lachnospirales</taxon>
        <taxon>Lachnospiraceae</taxon>
        <taxon>Blautia</taxon>
    </lineage>
</organism>
<dbReference type="EMBL" id="WWVF01000051">
    <property type="protein sequence ID" value="MZS90808.1"/>
    <property type="molecule type" value="Genomic_DNA"/>
</dbReference>
<evidence type="ECO:0000256" key="4">
    <source>
        <dbReference type="ARBA" id="ARBA00049288"/>
    </source>
</evidence>
<dbReference type="Proteomes" id="UP000366766">
    <property type="component" value="Unassembled WGS sequence"/>
</dbReference>
<keyword evidence="7" id="KW-0012">Acyltransferase</keyword>
<keyword evidence="14" id="KW-1185">Reference proteome</keyword>
<proteinExistence type="inferred from homology"/>
<dbReference type="AlphaFoldDB" id="A0A174CG17"/>
<evidence type="ECO:0000256" key="1">
    <source>
        <dbReference type="ARBA" id="ARBA00005163"/>
    </source>
</evidence>
<evidence type="ECO:0000256" key="3">
    <source>
        <dbReference type="ARBA" id="ARBA00022679"/>
    </source>
</evidence>
<evidence type="ECO:0000313" key="14">
    <source>
        <dbReference type="Proteomes" id="UP000366766"/>
    </source>
</evidence>
<reference evidence="12 13" key="1">
    <citation type="submission" date="2015-09" db="EMBL/GenBank/DDBJ databases">
        <authorList>
            <consortium name="Pathogen Informatics"/>
        </authorList>
    </citation>
    <scope>NUCLEOTIDE SEQUENCE [LARGE SCALE GENOMIC DNA]</scope>
    <source>
        <strain evidence="7 12">2789STDY5834863</strain>
        <strain evidence="8 13">2789STDY5834911</strain>
    </source>
</reference>
<dbReference type="PIRSF" id="PIRSF001369">
    <property type="entry name" value="Citrate_synth"/>
    <property type="match status" value="1"/>
</dbReference>
<reference evidence="11 14" key="3">
    <citation type="submission" date="2019-07" db="EMBL/GenBank/DDBJ databases">
        <authorList>
            <person name="Chang H.-W."/>
            <person name="Raman A."/>
            <person name="Venkatesh S."/>
            <person name="Gehrig J."/>
        </authorList>
    </citation>
    <scope>NUCLEOTIDE SEQUENCE [LARGE SCALE GENOMIC DNA]</scope>
    <source>
        <strain evidence="11">Blautia_wexlerae_LFYP_14</strain>
    </source>
</reference>
<evidence type="ECO:0000313" key="7">
    <source>
        <dbReference type="EMBL" id="CUO11907.1"/>
    </source>
</evidence>
<dbReference type="PRINTS" id="PR00143">
    <property type="entry name" value="CITRTSNTHASE"/>
</dbReference>
<dbReference type="EMBL" id="CYZN01000011">
    <property type="protein sequence ID" value="CUO11907.1"/>
    <property type="molecule type" value="Genomic_DNA"/>
</dbReference>
<evidence type="ECO:0000313" key="13">
    <source>
        <dbReference type="Proteomes" id="UP000095712"/>
    </source>
</evidence>
<dbReference type="PANTHER" id="PTHR11739">
    <property type="entry name" value="CITRATE SYNTHASE"/>
    <property type="match status" value="1"/>
</dbReference>
<dbReference type="InterPro" id="IPR016142">
    <property type="entry name" value="Citrate_synth-like_lrg_a-sub"/>
</dbReference>
<dbReference type="Proteomes" id="UP000477156">
    <property type="component" value="Unassembled WGS sequence"/>
</dbReference>
<evidence type="ECO:0000313" key="15">
    <source>
        <dbReference type="Proteomes" id="UP000477156"/>
    </source>
</evidence>
<evidence type="ECO:0000313" key="9">
    <source>
        <dbReference type="EMBL" id="MZL33677.1"/>
    </source>
</evidence>
<dbReference type="Proteomes" id="UP000477285">
    <property type="component" value="Unassembled WGS sequence"/>
</dbReference>
<dbReference type="eggNOG" id="COG0372">
    <property type="taxonomic scope" value="Bacteria"/>
</dbReference>
<reference evidence="15 16" key="2">
    <citation type="journal article" date="2019" name="Nat. Med.">
        <title>A library of human gut bacterial isolates paired with longitudinal multiomics data enables mechanistic microbiome research.</title>
        <authorList>
            <person name="Poyet M."/>
            <person name="Groussin M."/>
            <person name="Gibbons S.M."/>
            <person name="Avila-Pacheco J."/>
            <person name="Jiang X."/>
            <person name="Kearney S.M."/>
            <person name="Perrotta A.R."/>
            <person name="Berdy B."/>
            <person name="Zhao S."/>
            <person name="Lieberman T.D."/>
            <person name="Swanson P.K."/>
            <person name="Smith M."/>
            <person name="Roesemann S."/>
            <person name="Alexander J.E."/>
            <person name="Rich S.A."/>
            <person name="Livny J."/>
            <person name="Vlamakis H."/>
            <person name="Clish C."/>
            <person name="Bullock K."/>
            <person name="Deik A."/>
            <person name="Scott J."/>
            <person name="Pierce K.A."/>
            <person name="Xavier R.J."/>
            <person name="Alm E.J."/>
        </authorList>
    </citation>
    <scope>NUCLEOTIDE SEQUENCE [LARGE SCALE GENOMIC DNA]</scope>
    <source>
        <strain evidence="9 16">BIOML-A1</strain>
        <strain evidence="10 15">BIOML-A12</strain>
    </source>
</reference>
<keyword evidence="3 5" id="KW-0808">Transferase</keyword>
<evidence type="ECO:0000313" key="12">
    <source>
        <dbReference type="Proteomes" id="UP000095431"/>
    </source>
</evidence>
<dbReference type="InterPro" id="IPR036969">
    <property type="entry name" value="Citrate_synthase_sf"/>
</dbReference>
<dbReference type="GeneID" id="75079253"/>
<dbReference type="EMBL" id="WWVQ01000023">
    <property type="protein sequence ID" value="MZL33677.1"/>
    <property type="molecule type" value="Genomic_DNA"/>
</dbReference>
<dbReference type="NCBIfam" id="NF010635">
    <property type="entry name" value="PRK14032.1"/>
    <property type="match status" value="1"/>
</dbReference>
<sequence>MAGFKTKVTPEIENLTEVCKEHTSLDLSLYAKYDVKRGLRDINGKGVLAGLTQVSNVKATKIVDGKEVPCAGSLSYRGYDIKDLTRGFIEDDRYGFEEVTYLLLFGSLPDKKQLADFTQLLANQRSLPTNFVRDVIMKAPSKDIMNGLSRSVLTLYSYDTNPDDTSLPNVLRQCLNLISVFPLLSVYGYQAYNHYIKDKSLYIHNPKKELTTAENILRMLRPDKKYSHLEAKILDIALILHMEHGGGNNSTFTTHVVSSSGTDTYSAIAAALGSLKGPKHGGANIKVVRMFDDMKKEVKDWKDEDEVRTYLKRLLHKEAFDRKGLIYGMGHAIYSVSDPRAEVFKAYVETLAREKGRMKDYALYSMVERLAPEVIAEERRIYKGVSANVDFYSGFVYSMLDLPLELYTPMFAVARIVGWSAHRMEELINADKIIRPAYKNVLEPAVYVPLNER</sequence>
<dbReference type="RefSeq" id="WP_008703524.1">
    <property type="nucleotide sequence ID" value="NZ_AP031426.1"/>
</dbReference>
<dbReference type="InterPro" id="IPR016143">
    <property type="entry name" value="Citrate_synth-like_sm_a-sub"/>
</dbReference>